<feature type="transmembrane region" description="Helical" evidence="1">
    <location>
        <begin position="108"/>
        <end position="128"/>
    </location>
</feature>
<evidence type="ECO:0000256" key="1">
    <source>
        <dbReference type="SAM" id="Phobius"/>
    </source>
</evidence>
<gene>
    <name evidence="2" type="ORF">HMPREF3293_00797</name>
</gene>
<feature type="transmembrane region" description="Helical" evidence="1">
    <location>
        <begin position="172"/>
        <end position="190"/>
    </location>
</feature>
<evidence type="ECO:0000313" key="3">
    <source>
        <dbReference type="Proteomes" id="UP000070366"/>
    </source>
</evidence>
<keyword evidence="1" id="KW-1133">Transmembrane helix</keyword>
<dbReference type="Proteomes" id="UP000070366">
    <property type="component" value="Unassembled WGS sequence"/>
</dbReference>
<organism evidence="2 3">
    <name type="scientific">Christensenella minuta</name>
    <dbReference type="NCBI Taxonomy" id="626937"/>
    <lineage>
        <taxon>Bacteria</taxon>
        <taxon>Bacillati</taxon>
        <taxon>Bacillota</taxon>
        <taxon>Clostridia</taxon>
        <taxon>Christensenellales</taxon>
        <taxon>Christensenellaceae</taxon>
        <taxon>Christensenella</taxon>
    </lineage>
</organism>
<dbReference type="OrthoDB" id="86868at2"/>
<dbReference type="AlphaFoldDB" id="A0A136Q6T8"/>
<evidence type="ECO:0000313" key="2">
    <source>
        <dbReference type="EMBL" id="KXK66391.1"/>
    </source>
</evidence>
<proteinExistence type="predicted"/>
<dbReference type="InterPro" id="IPR032479">
    <property type="entry name" value="DUF5058"/>
</dbReference>
<reference evidence="2 3" key="1">
    <citation type="submission" date="2016-02" db="EMBL/GenBank/DDBJ databases">
        <authorList>
            <person name="Wen L."/>
            <person name="He K."/>
            <person name="Yang H."/>
        </authorList>
    </citation>
    <scope>NUCLEOTIDE SEQUENCE [LARGE SCALE GENOMIC DNA]</scope>
    <source>
        <strain evidence="2 3">DSM 22607</strain>
    </source>
</reference>
<feature type="transmembrane region" description="Helical" evidence="1">
    <location>
        <begin position="46"/>
        <end position="70"/>
    </location>
</feature>
<evidence type="ECO:0008006" key="4">
    <source>
        <dbReference type="Google" id="ProtNLM"/>
    </source>
</evidence>
<dbReference type="Pfam" id="PF16481">
    <property type="entry name" value="DUF5058"/>
    <property type="match status" value="1"/>
</dbReference>
<comment type="caution">
    <text evidence="2">The sequence shown here is derived from an EMBL/GenBank/DDBJ whole genome shotgun (WGS) entry which is preliminary data.</text>
</comment>
<protein>
    <recommendedName>
        <fullName evidence="4">DUF5058 domain-containing protein</fullName>
    </recommendedName>
</protein>
<sequence>MAAIIIATVIIIAVIFLRKALRQAREIGLAENVIKKTVRVSGIFSIVPSIPIAIGLAAMVPLLGVALPWIRLSVIGSVQYELFAADAAASVTGAVSAAGALGPAAFNTAAWIMTLSIMSGPIFCIFFLRKYENGLDKLKKKDKKWADLLVTAIFMGLVGTIGGQQIAKGGIFLATLCVSAVIMAACGLLVRKGKVRWLEGFALPISMIGSLAVAFVLATS</sequence>
<keyword evidence="3" id="KW-1185">Reference proteome</keyword>
<feature type="transmembrane region" description="Helical" evidence="1">
    <location>
        <begin position="148"/>
        <end position="166"/>
    </location>
</feature>
<accession>A0A136Q6T8</accession>
<feature type="transmembrane region" description="Helical" evidence="1">
    <location>
        <begin position="197"/>
        <end position="218"/>
    </location>
</feature>
<dbReference type="KEGG" id="cmiu:B1H56_14185"/>
<keyword evidence="1" id="KW-0812">Transmembrane</keyword>
<dbReference type="STRING" id="626937.HMPREF3293_00797"/>
<name>A0A136Q6T8_9FIRM</name>
<dbReference type="EMBL" id="LSZW01000046">
    <property type="protein sequence ID" value="KXK66391.1"/>
    <property type="molecule type" value="Genomic_DNA"/>
</dbReference>
<keyword evidence="1" id="KW-0472">Membrane</keyword>